<accession>A0A9D9GY72</accession>
<comment type="caution">
    <text evidence="1">The sequence shown here is derived from an EMBL/GenBank/DDBJ whole genome shotgun (WGS) entry which is preliminary data.</text>
</comment>
<organism evidence="1 2">
    <name type="scientific">Candidatus Onthovivens merdipullorum</name>
    <dbReference type="NCBI Taxonomy" id="2840889"/>
    <lineage>
        <taxon>Bacteria</taxon>
        <taxon>Bacillati</taxon>
        <taxon>Bacillota</taxon>
        <taxon>Bacilli</taxon>
        <taxon>Bacillales</taxon>
        <taxon>Candidatus Onthovivens</taxon>
    </lineage>
</organism>
<name>A0A9D9GY72_9BACL</name>
<proteinExistence type="predicted"/>
<gene>
    <name evidence="1" type="ORF">IAC58_07080</name>
</gene>
<reference evidence="1" key="1">
    <citation type="submission" date="2020-10" db="EMBL/GenBank/DDBJ databases">
        <authorList>
            <person name="Gilroy R."/>
        </authorList>
    </citation>
    <scope>NUCLEOTIDE SEQUENCE</scope>
    <source>
        <strain evidence="1">11159</strain>
    </source>
</reference>
<evidence type="ECO:0000313" key="2">
    <source>
        <dbReference type="Proteomes" id="UP000823613"/>
    </source>
</evidence>
<dbReference type="AlphaFoldDB" id="A0A9D9GY72"/>
<protein>
    <submittedName>
        <fullName evidence="1">Uncharacterized protein</fullName>
    </submittedName>
</protein>
<dbReference type="EMBL" id="JADIMY010000134">
    <property type="protein sequence ID" value="MBO8428288.1"/>
    <property type="molecule type" value="Genomic_DNA"/>
</dbReference>
<dbReference type="Proteomes" id="UP000823613">
    <property type="component" value="Unassembled WGS sequence"/>
</dbReference>
<evidence type="ECO:0000313" key="1">
    <source>
        <dbReference type="EMBL" id="MBO8428288.1"/>
    </source>
</evidence>
<sequence>MQGQGNYFVIDYNDLINPNNFEWVKDNAVVGKLFLIENYPSFVHLSTYPYGQKIYTTLLMSYYENTNSTICFVDTQSNTYLELKKSEDDIIINKFPQKMLSVEDDPDLTEIYTLRERTDGVYTISNSSDFEKVIKYLDGGSVVRLRLDVYSHGDTSGNSMYVDLQKYPGQSAYYGFKIKGSGREEGVSNASLIILYYVGNKGEISFSELKLATTIYFGNISMSGGQLQYYTYWRLRNCVNENYPIYANFTYNGSSFNILPYIYDAGNDEICIFAYISAGISLTVIVKSDNTYIVQTHTDFLPIYSTLQVSGIESIPVNSSITTSINSLTDKNTTITSIKPSVAGVIVSAPYFDETDSCYKTTIFNATTSAVSGLTLTIDYYTLTQD</sequence>
<reference evidence="1" key="2">
    <citation type="journal article" date="2021" name="PeerJ">
        <title>Extensive microbial diversity within the chicken gut microbiome revealed by metagenomics and culture.</title>
        <authorList>
            <person name="Gilroy R."/>
            <person name="Ravi A."/>
            <person name="Getino M."/>
            <person name="Pursley I."/>
            <person name="Horton D.L."/>
            <person name="Alikhan N.F."/>
            <person name="Baker D."/>
            <person name="Gharbi K."/>
            <person name="Hall N."/>
            <person name="Watson M."/>
            <person name="Adriaenssens E.M."/>
            <person name="Foster-Nyarko E."/>
            <person name="Jarju S."/>
            <person name="Secka A."/>
            <person name="Antonio M."/>
            <person name="Oren A."/>
            <person name="Chaudhuri R.R."/>
            <person name="La Ragione R."/>
            <person name="Hildebrand F."/>
            <person name="Pallen M.J."/>
        </authorList>
    </citation>
    <scope>NUCLEOTIDE SEQUENCE</scope>
    <source>
        <strain evidence="1">11159</strain>
    </source>
</reference>